<accession>A0A4S8LG73</accession>
<feature type="region of interest" description="Disordered" evidence="1">
    <location>
        <begin position="152"/>
        <end position="187"/>
    </location>
</feature>
<gene>
    <name evidence="2" type="ORF">K435DRAFT_782203</name>
</gene>
<evidence type="ECO:0000256" key="1">
    <source>
        <dbReference type="SAM" id="MobiDB-lite"/>
    </source>
</evidence>
<sequence length="415" mass="45880">MSDATIMALPPTIHVQTDSPSVSVHLSPSIHSSSCPITMLCSSELRPSEVRYRSQFYVYMNDSLIASEKTTLELLSTSTSSQNPKESEMEETSAGMVNVWGTRFIPEYWEDFKKSFPDDLSQCKVVQAVYDNDTILCHRMVYLFELTHNETHSNTSSVGRPHLDAPARVMSLPPPAIPPEPDDIDLQYPNEEQLDAYSGSSSPSQSAEYAFSPITTTVNPTTASSMSASVCNCPGCATSMQNNVIVQAPGVPSTSPNVSQNPFSYTYFWGNNPIPQLDVSRISQNESIPTTMSIRSNSYSHNTRSRDVMLALSTDMNVVDGSDPYSYFERNGRTETSSWDFSLKDEDQKLFKSSPTEMEIDQPWLHEPMPFSLPQLPPVASLLANARTTDINDAPMQEYIAGSPSRHGDGFGQLC</sequence>
<reference evidence="2 3" key="1">
    <citation type="journal article" date="2019" name="Nat. Ecol. Evol.">
        <title>Megaphylogeny resolves global patterns of mushroom evolution.</title>
        <authorList>
            <person name="Varga T."/>
            <person name="Krizsan K."/>
            <person name="Foldi C."/>
            <person name="Dima B."/>
            <person name="Sanchez-Garcia M."/>
            <person name="Sanchez-Ramirez S."/>
            <person name="Szollosi G.J."/>
            <person name="Szarkandi J.G."/>
            <person name="Papp V."/>
            <person name="Albert L."/>
            <person name="Andreopoulos W."/>
            <person name="Angelini C."/>
            <person name="Antonin V."/>
            <person name="Barry K.W."/>
            <person name="Bougher N.L."/>
            <person name="Buchanan P."/>
            <person name="Buyck B."/>
            <person name="Bense V."/>
            <person name="Catcheside P."/>
            <person name="Chovatia M."/>
            <person name="Cooper J."/>
            <person name="Damon W."/>
            <person name="Desjardin D."/>
            <person name="Finy P."/>
            <person name="Geml J."/>
            <person name="Haridas S."/>
            <person name="Hughes K."/>
            <person name="Justo A."/>
            <person name="Karasinski D."/>
            <person name="Kautmanova I."/>
            <person name="Kiss B."/>
            <person name="Kocsube S."/>
            <person name="Kotiranta H."/>
            <person name="LaButti K.M."/>
            <person name="Lechner B.E."/>
            <person name="Liimatainen K."/>
            <person name="Lipzen A."/>
            <person name="Lukacs Z."/>
            <person name="Mihaltcheva S."/>
            <person name="Morgado L.N."/>
            <person name="Niskanen T."/>
            <person name="Noordeloos M.E."/>
            <person name="Ohm R.A."/>
            <person name="Ortiz-Santana B."/>
            <person name="Ovrebo C."/>
            <person name="Racz N."/>
            <person name="Riley R."/>
            <person name="Savchenko A."/>
            <person name="Shiryaev A."/>
            <person name="Soop K."/>
            <person name="Spirin V."/>
            <person name="Szebenyi C."/>
            <person name="Tomsovsky M."/>
            <person name="Tulloss R.E."/>
            <person name="Uehling J."/>
            <person name="Grigoriev I.V."/>
            <person name="Vagvolgyi C."/>
            <person name="Papp T."/>
            <person name="Martin F.M."/>
            <person name="Miettinen O."/>
            <person name="Hibbett D.S."/>
            <person name="Nagy L.G."/>
        </authorList>
    </citation>
    <scope>NUCLEOTIDE SEQUENCE [LARGE SCALE GENOMIC DNA]</scope>
    <source>
        <strain evidence="2 3">CBS 962.96</strain>
    </source>
</reference>
<evidence type="ECO:0000313" key="3">
    <source>
        <dbReference type="Proteomes" id="UP000297245"/>
    </source>
</evidence>
<evidence type="ECO:0000313" key="2">
    <source>
        <dbReference type="EMBL" id="THU88066.1"/>
    </source>
</evidence>
<name>A0A4S8LG73_DENBC</name>
<organism evidence="2 3">
    <name type="scientific">Dendrothele bispora (strain CBS 962.96)</name>
    <dbReference type="NCBI Taxonomy" id="1314807"/>
    <lineage>
        <taxon>Eukaryota</taxon>
        <taxon>Fungi</taxon>
        <taxon>Dikarya</taxon>
        <taxon>Basidiomycota</taxon>
        <taxon>Agaricomycotina</taxon>
        <taxon>Agaricomycetes</taxon>
        <taxon>Agaricomycetidae</taxon>
        <taxon>Agaricales</taxon>
        <taxon>Agaricales incertae sedis</taxon>
        <taxon>Dendrothele</taxon>
    </lineage>
</organism>
<protein>
    <submittedName>
        <fullName evidence="2">Uncharacterized protein</fullName>
    </submittedName>
</protein>
<dbReference type="EMBL" id="ML179423">
    <property type="protein sequence ID" value="THU88066.1"/>
    <property type="molecule type" value="Genomic_DNA"/>
</dbReference>
<dbReference type="AlphaFoldDB" id="A0A4S8LG73"/>
<proteinExistence type="predicted"/>
<keyword evidence="3" id="KW-1185">Reference proteome</keyword>
<dbReference type="Proteomes" id="UP000297245">
    <property type="component" value="Unassembled WGS sequence"/>
</dbReference>